<protein>
    <submittedName>
        <fullName evidence="7">Iron permease FTR1</fullName>
    </submittedName>
</protein>
<gene>
    <name evidence="7" type="ordered locus">Acel_0188</name>
</gene>
<keyword evidence="5 6" id="KW-0472">Membrane</keyword>
<feature type="transmembrane region" description="Helical" evidence="6">
    <location>
        <begin position="244"/>
        <end position="263"/>
    </location>
</feature>
<dbReference type="InParanoid" id="A0LRA2"/>
<comment type="similarity">
    <text evidence="2">Belongs to the oxidase-dependent Fe transporter (OFeT) (TC 9.A.10.1) family.</text>
</comment>
<dbReference type="STRING" id="351607.Acel_0188"/>
<sequence>MLATYVIGLREGLEAALIVGIIAAFLRRQGRMDALRLVWVGVSVAVALCAGVAVTLQVISAELPTRAQEGLETVVAVLAVCMVTTMILWMRRHARALKGELERAAAWALEHGSAYAMVGMAFLAVLREGSETAVFLLAVLQQPGVRAITAGGGVIAGLVTAVVIGWGIYRGGVRLNLTRFFRATGVVLVLVAAGLVMSALHTAHEAGWLNAGQSQPIDIAWLVRPGTPIAALATGVLGLQPHPALAEIVGWCCYVLPMLAVVLRQPRRPATTPRVAPEVSATS</sequence>
<dbReference type="GO" id="GO:0015093">
    <property type="term" value="F:ferrous iron transmembrane transporter activity"/>
    <property type="evidence" value="ECO:0007669"/>
    <property type="project" value="TreeGrafter"/>
</dbReference>
<dbReference type="EMBL" id="CP000481">
    <property type="protein sequence ID" value="ABK51962.1"/>
    <property type="molecule type" value="Genomic_DNA"/>
</dbReference>
<feature type="transmembrane region" description="Helical" evidence="6">
    <location>
        <begin position="180"/>
        <end position="200"/>
    </location>
</feature>
<evidence type="ECO:0000256" key="2">
    <source>
        <dbReference type="ARBA" id="ARBA00008333"/>
    </source>
</evidence>
<feature type="transmembrane region" description="Helical" evidence="6">
    <location>
        <begin position="145"/>
        <end position="168"/>
    </location>
</feature>
<dbReference type="eggNOG" id="COG0672">
    <property type="taxonomic scope" value="Bacteria"/>
</dbReference>
<evidence type="ECO:0000256" key="1">
    <source>
        <dbReference type="ARBA" id="ARBA00004141"/>
    </source>
</evidence>
<dbReference type="HOGENOM" id="CLU_077905_0_0_11"/>
<feature type="transmembrane region" description="Helical" evidence="6">
    <location>
        <begin position="38"/>
        <end position="59"/>
    </location>
</feature>
<evidence type="ECO:0000256" key="4">
    <source>
        <dbReference type="ARBA" id="ARBA00022989"/>
    </source>
</evidence>
<comment type="subcellular location">
    <subcellularLocation>
        <location evidence="1">Membrane</location>
        <topology evidence="1">Multi-pass membrane protein</topology>
    </subcellularLocation>
</comment>
<evidence type="ECO:0000256" key="3">
    <source>
        <dbReference type="ARBA" id="ARBA00022692"/>
    </source>
</evidence>
<evidence type="ECO:0000313" key="8">
    <source>
        <dbReference type="Proteomes" id="UP000008221"/>
    </source>
</evidence>
<evidence type="ECO:0000256" key="6">
    <source>
        <dbReference type="SAM" id="Phobius"/>
    </source>
</evidence>
<organism evidence="7 8">
    <name type="scientific">Acidothermus cellulolyticus (strain ATCC 43068 / DSM 8971 / 11B)</name>
    <dbReference type="NCBI Taxonomy" id="351607"/>
    <lineage>
        <taxon>Bacteria</taxon>
        <taxon>Bacillati</taxon>
        <taxon>Actinomycetota</taxon>
        <taxon>Actinomycetes</taxon>
        <taxon>Acidothermales</taxon>
        <taxon>Acidothermaceae</taxon>
        <taxon>Acidothermus</taxon>
    </lineage>
</organism>
<dbReference type="PANTHER" id="PTHR31632">
    <property type="entry name" value="IRON TRANSPORTER FTH1"/>
    <property type="match status" value="1"/>
</dbReference>
<dbReference type="PANTHER" id="PTHR31632:SF2">
    <property type="entry name" value="PLASMA MEMBRANE IRON PERMEASE"/>
    <property type="match status" value="1"/>
</dbReference>
<evidence type="ECO:0000256" key="5">
    <source>
        <dbReference type="ARBA" id="ARBA00023136"/>
    </source>
</evidence>
<dbReference type="Proteomes" id="UP000008221">
    <property type="component" value="Chromosome"/>
</dbReference>
<keyword evidence="4 6" id="KW-1133">Transmembrane helix</keyword>
<evidence type="ECO:0000313" key="7">
    <source>
        <dbReference type="EMBL" id="ABK51962.1"/>
    </source>
</evidence>
<keyword evidence="8" id="KW-1185">Reference proteome</keyword>
<dbReference type="InterPro" id="IPR004923">
    <property type="entry name" value="FTR1/Fip1/EfeU"/>
</dbReference>
<reference evidence="7 8" key="1">
    <citation type="journal article" date="2009" name="Genome Res.">
        <title>Complete genome of the cellulolytic thermophile Acidothermus cellulolyticus 11B provides insights into its ecophysiological and evolutionary adaptations.</title>
        <authorList>
            <person name="Barabote R.D."/>
            <person name="Xie G."/>
            <person name="Leu D.H."/>
            <person name="Normand P."/>
            <person name="Necsulea A."/>
            <person name="Daubin V."/>
            <person name="Medigue C."/>
            <person name="Adney W.S."/>
            <person name="Xu X.C."/>
            <person name="Lapidus A."/>
            <person name="Parales R.E."/>
            <person name="Detter C."/>
            <person name="Pujic P."/>
            <person name="Bruce D."/>
            <person name="Lavire C."/>
            <person name="Challacombe J.F."/>
            <person name="Brettin T.S."/>
            <person name="Berry A.M."/>
        </authorList>
    </citation>
    <scope>NUCLEOTIDE SEQUENCE [LARGE SCALE GENOMIC DNA]</scope>
    <source>
        <strain evidence="8">ATCC 43068 / DSM 8971 / 11B</strain>
    </source>
</reference>
<dbReference type="AlphaFoldDB" id="A0LRA2"/>
<accession>A0LRA2</accession>
<dbReference type="GO" id="GO:0033573">
    <property type="term" value="C:high-affinity iron permease complex"/>
    <property type="evidence" value="ECO:0007669"/>
    <property type="project" value="InterPro"/>
</dbReference>
<dbReference type="Pfam" id="PF03239">
    <property type="entry name" value="FTR1"/>
    <property type="match status" value="1"/>
</dbReference>
<dbReference type="NCBIfam" id="NF041756">
    <property type="entry name" value="EfeU"/>
    <property type="match status" value="1"/>
</dbReference>
<feature type="transmembrane region" description="Helical" evidence="6">
    <location>
        <begin position="104"/>
        <end position="125"/>
    </location>
</feature>
<keyword evidence="3 6" id="KW-0812">Transmembrane</keyword>
<dbReference type="OrthoDB" id="7260758at2"/>
<proteinExistence type="inferred from homology"/>
<name>A0LRA2_ACIC1</name>
<dbReference type="RefSeq" id="WP_011719026.1">
    <property type="nucleotide sequence ID" value="NC_008578.1"/>
</dbReference>
<feature type="transmembrane region" description="Helical" evidence="6">
    <location>
        <begin position="71"/>
        <end position="92"/>
    </location>
</feature>
<dbReference type="KEGG" id="ace:Acel_0188"/>